<dbReference type="Proteomes" id="UP000177362">
    <property type="component" value="Unassembled WGS sequence"/>
</dbReference>
<keyword evidence="2 4" id="KW-0238">DNA-binding</keyword>
<dbReference type="PANTHER" id="PTHR33175:SF3">
    <property type="entry name" value="DNA-BINDING PROTEIN HU-BETA"/>
    <property type="match status" value="1"/>
</dbReference>
<dbReference type="InterPro" id="IPR020816">
    <property type="entry name" value="Histone-like_DNA-bd_CS"/>
</dbReference>
<dbReference type="EMBL" id="MHQJ01000026">
    <property type="protein sequence ID" value="OHA01087.1"/>
    <property type="molecule type" value="Genomic_DNA"/>
</dbReference>
<dbReference type="GO" id="GO:0030527">
    <property type="term" value="F:structural constituent of chromatin"/>
    <property type="evidence" value="ECO:0007669"/>
    <property type="project" value="InterPro"/>
</dbReference>
<dbReference type="SUPFAM" id="SSF47729">
    <property type="entry name" value="IHF-like DNA-binding proteins"/>
    <property type="match status" value="1"/>
</dbReference>
<protein>
    <submittedName>
        <fullName evidence="4">DNA-binding protein HU</fullName>
    </submittedName>
</protein>
<dbReference type="Pfam" id="PF00216">
    <property type="entry name" value="Bac_DNA_binding"/>
    <property type="match status" value="1"/>
</dbReference>
<dbReference type="InterPro" id="IPR010992">
    <property type="entry name" value="IHF-like_DNA-bd_dom_sf"/>
</dbReference>
<dbReference type="SMART" id="SM00411">
    <property type="entry name" value="BHL"/>
    <property type="match status" value="1"/>
</dbReference>
<evidence type="ECO:0000313" key="4">
    <source>
        <dbReference type="EMBL" id="OHA01087.1"/>
    </source>
</evidence>
<evidence type="ECO:0000256" key="3">
    <source>
        <dbReference type="RuleBase" id="RU003939"/>
    </source>
</evidence>
<gene>
    <name evidence="4" type="ORF">A3C11_01170</name>
</gene>
<dbReference type="STRING" id="1802271.A3C11_01170"/>
<dbReference type="AlphaFoldDB" id="A0A1G2KNW3"/>
<dbReference type="GO" id="GO:0003677">
    <property type="term" value="F:DNA binding"/>
    <property type="evidence" value="ECO:0007669"/>
    <property type="project" value="UniProtKB-KW"/>
</dbReference>
<dbReference type="GO" id="GO:0030261">
    <property type="term" value="P:chromosome condensation"/>
    <property type="evidence" value="ECO:0007669"/>
    <property type="project" value="UniProtKB-KW"/>
</dbReference>
<evidence type="ECO:0000313" key="5">
    <source>
        <dbReference type="Proteomes" id="UP000177362"/>
    </source>
</evidence>
<dbReference type="PRINTS" id="PR01727">
    <property type="entry name" value="DNABINDINGHU"/>
</dbReference>
<evidence type="ECO:0000256" key="2">
    <source>
        <dbReference type="ARBA" id="ARBA00023125"/>
    </source>
</evidence>
<organism evidence="4 5">
    <name type="scientific">Candidatus Sungbacteria bacterium RIFCSPHIGHO2_02_FULL_49_12</name>
    <dbReference type="NCBI Taxonomy" id="1802271"/>
    <lineage>
        <taxon>Bacteria</taxon>
        <taxon>Candidatus Sungiibacteriota</taxon>
    </lineage>
</organism>
<dbReference type="PROSITE" id="PS00045">
    <property type="entry name" value="HISTONE_LIKE"/>
    <property type="match status" value="1"/>
</dbReference>
<dbReference type="Gene3D" id="4.10.520.10">
    <property type="entry name" value="IHF-like DNA-binding proteins"/>
    <property type="match status" value="1"/>
</dbReference>
<reference evidence="4 5" key="1">
    <citation type="journal article" date="2016" name="Nat. Commun.">
        <title>Thousands of microbial genomes shed light on interconnected biogeochemical processes in an aquifer system.</title>
        <authorList>
            <person name="Anantharaman K."/>
            <person name="Brown C.T."/>
            <person name="Hug L.A."/>
            <person name="Sharon I."/>
            <person name="Castelle C.J."/>
            <person name="Probst A.J."/>
            <person name="Thomas B.C."/>
            <person name="Singh A."/>
            <person name="Wilkins M.J."/>
            <person name="Karaoz U."/>
            <person name="Brodie E.L."/>
            <person name="Williams K.H."/>
            <person name="Hubbard S.S."/>
            <person name="Banfield J.F."/>
        </authorList>
    </citation>
    <scope>NUCLEOTIDE SEQUENCE [LARGE SCALE GENOMIC DNA]</scope>
</reference>
<dbReference type="InterPro" id="IPR000119">
    <property type="entry name" value="Hist_DNA-bd"/>
</dbReference>
<name>A0A1G2KNW3_9BACT</name>
<dbReference type="PANTHER" id="PTHR33175">
    <property type="entry name" value="DNA-BINDING PROTEIN HU"/>
    <property type="match status" value="1"/>
</dbReference>
<dbReference type="CDD" id="cd13831">
    <property type="entry name" value="HU"/>
    <property type="match status" value="1"/>
</dbReference>
<sequence length="90" mass="9634">MNKADIVDLVHGKLNGTKKSAEEAVDTVFDSITSSLSKGQEVSISGFGTFVTKKRAARQGVNPRTGEKIQIKATTTPKFRAGKGLKEAVR</sequence>
<comment type="similarity">
    <text evidence="3">Belongs to the bacterial histone-like protein family.</text>
</comment>
<evidence type="ECO:0000256" key="1">
    <source>
        <dbReference type="ARBA" id="ARBA00023067"/>
    </source>
</evidence>
<comment type="caution">
    <text evidence="4">The sequence shown here is derived from an EMBL/GenBank/DDBJ whole genome shotgun (WGS) entry which is preliminary data.</text>
</comment>
<accession>A0A1G2KNW3</accession>
<proteinExistence type="inferred from homology"/>
<keyword evidence="1" id="KW-0226">DNA condensation</keyword>